<accession>A0AAV5DZZ8</accession>
<reference evidence="3" key="2">
    <citation type="submission" date="2021-12" db="EMBL/GenBank/DDBJ databases">
        <title>Resequencing data analysis of finger millet.</title>
        <authorList>
            <person name="Hatakeyama M."/>
            <person name="Aluri S."/>
            <person name="Balachadran M.T."/>
            <person name="Sivarajan S.R."/>
            <person name="Poveda L."/>
            <person name="Shimizu-Inatsugi R."/>
            <person name="Schlapbach R."/>
            <person name="Sreeman S.M."/>
            <person name="Shimizu K.K."/>
        </authorList>
    </citation>
    <scope>NUCLEOTIDE SEQUENCE</scope>
</reference>
<dbReference type="PANTHER" id="PTHR33491">
    <property type="entry name" value="OSJNBA0016N04.9 PROTEIN"/>
    <property type="match status" value="1"/>
</dbReference>
<dbReference type="Proteomes" id="UP001054889">
    <property type="component" value="Unassembled WGS sequence"/>
</dbReference>
<reference evidence="3" key="1">
    <citation type="journal article" date="2018" name="DNA Res.">
        <title>Multiple hybrid de novo genome assembly of finger millet, an orphan allotetraploid crop.</title>
        <authorList>
            <person name="Hatakeyama M."/>
            <person name="Aluri S."/>
            <person name="Balachadran M.T."/>
            <person name="Sivarajan S.R."/>
            <person name="Patrignani A."/>
            <person name="Gruter S."/>
            <person name="Poveda L."/>
            <person name="Shimizu-Inatsugi R."/>
            <person name="Baeten J."/>
            <person name="Francoijs K.J."/>
            <person name="Nataraja K.N."/>
            <person name="Reddy Y.A.N."/>
            <person name="Phadnis S."/>
            <person name="Ravikumar R.L."/>
            <person name="Schlapbach R."/>
            <person name="Sreeman S.M."/>
            <person name="Shimizu K.K."/>
        </authorList>
    </citation>
    <scope>NUCLEOTIDE SEQUENCE</scope>
</reference>
<dbReference type="AlphaFoldDB" id="A0AAV5DZZ8"/>
<feature type="transmembrane region" description="Helical" evidence="1">
    <location>
        <begin position="440"/>
        <end position="462"/>
    </location>
</feature>
<gene>
    <name evidence="3" type="primary">gb02761</name>
    <name evidence="3" type="ORF">PR202_gb02761</name>
</gene>
<sequence>MVVAGTLALAALLLFLPPFGGAAPASAAMGPGSNCTRSCGDIDIPYPFGVEPGCYHAAGFNLNLSPACALPRRWHSAGARDFCCQRYGTHRQPHRASEDGRPLLDARSRGSDMAMNGTWGGGLPKDGPFFLSESTNILKAIRCNFQVDLLGGMEGRFGFRRLVGSCTAICPQSSPLDRRRPATLQRKQCAGTGCCKAEITLGYPSYIIQVYPETSRSVNSYGLPDSGIYIVDGEDEKTATLDWIIGNSSCPTNTSAPECRSANSLCRDYEANSGTYGYLCQCRHGYEGNPYILDGCQGGLEIWYEQLTPYALAKLPWTLQSAFSIVQQMCPPDPIGPLPPSPSPPLLASRRCYLVPHGWIHPVGGSASILDITQWRGNVVKLHAVAQSHLWRQDHHEHMELERADAAALVPLGVPRQRTADRGEDLCRWPVEELQLGQAYFLLLAHLFYSILSAVLAIIFQVGANMVAMERKVENARPTMLRGGEWLENEYEKLVHYGKSCWWAPKLEPIEKVVVVVSPSSSASRAVPALCLCLCSNDWFCSLLLGKQVLLQ</sequence>
<keyword evidence="1" id="KW-0812">Transmembrane</keyword>
<keyword evidence="1" id="KW-0472">Membrane</keyword>
<feature type="signal peptide" evidence="2">
    <location>
        <begin position="1"/>
        <end position="22"/>
    </location>
</feature>
<protein>
    <recommendedName>
        <fullName evidence="5">Wall-associated receptor kinase galacturonan-binding domain-containing protein</fullName>
    </recommendedName>
</protein>
<keyword evidence="4" id="KW-1185">Reference proteome</keyword>
<name>A0AAV5DZZ8_ELECO</name>
<proteinExistence type="predicted"/>
<evidence type="ECO:0000313" key="4">
    <source>
        <dbReference type="Proteomes" id="UP001054889"/>
    </source>
</evidence>
<evidence type="ECO:0000256" key="1">
    <source>
        <dbReference type="SAM" id="Phobius"/>
    </source>
</evidence>
<organism evidence="3 4">
    <name type="scientific">Eleusine coracana subsp. coracana</name>
    <dbReference type="NCBI Taxonomy" id="191504"/>
    <lineage>
        <taxon>Eukaryota</taxon>
        <taxon>Viridiplantae</taxon>
        <taxon>Streptophyta</taxon>
        <taxon>Embryophyta</taxon>
        <taxon>Tracheophyta</taxon>
        <taxon>Spermatophyta</taxon>
        <taxon>Magnoliopsida</taxon>
        <taxon>Liliopsida</taxon>
        <taxon>Poales</taxon>
        <taxon>Poaceae</taxon>
        <taxon>PACMAD clade</taxon>
        <taxon>Chloridoideae</taxon>
        <taxon>Cynodonteae</taxon>
        <taxon>Eleusininae</taxon>
        <taxon>Eleusine</taxon>
    </lineage>
</organism>
<keyword evidence="2" id="KW-0732">Signal</keyword>
<feature type="chain" id="PRO_5043439354" description="Wall-associated receptor kinase galacturonan-binding domain-containing protein" evidence="2">
    <location>
        <begin position="23"/>
        <end position="552"/>
    </location>
</feature>
<evidence type="ECO:0000256" key="2">
    <source>
        <dbReference type="SAM" id="SignalP"/>
    </source>
</evidence>
<keyword evidence="1" id="KW-1133">Transmembrane helix</keyword>
<dbReference type="EMBL" id="BQKI01000072">
    <property type="protein sequence ID" value="GJN15818.1"/>
    <property type="molecule type" value="Genomic_DNA"/>
</dbReference>
<evidence type="ECO:0000313" key="3">
    <source>
        <dbReference type="EMBL" id="GJN15818.1"/>
    </source>
</evidence>
<comment type="caution">
    <text evidence="3">The sequence shown here is derived from an EMBL/GenBank/DDBJ whole genome shotgun (WGS) entry which is preliminary data.</text>
</comment>
<evidence type="ECO:0008006" key="5">
    <source>
        <dbReference type="Google" id="ProtNLM"/>
    </source>
</evidence>